<dbReference type="PANTHER" id="PTHR37806">
    <property type="entry name" value="LMO0724 PROTEIN"/>
    <property type="match status" value="1"/>
</dbReference>
<dbReference type="PANTHER" id="PTHR37806:SF1">
    <property type="entry name" value="PEPTIDASE C39-LIKE DOMAIN-CONTAINING PROTEIN"/>
    <property type="match status" value="1"/>
</dbReference>
<dbReference type="AlphaFoldDB" id="A0A0H4QJ96"/>
<evidence type="ECO:0000256" key="2">
    <source>
        <dbReference type="SAM" id="SignalP"/>
    </source>
</evidence>
<keyword evidence="2" id="KW-0732">Signal</keyword>
<reference evidence="5" key="1">
    <citation type="submission" date="2015-07" db="EMBL/GenBank/DDBJ databases">
        <title>Lactobacillus ginsenosidimutans/EMML 3141/ whole genome sequencing.</title>
        <authorList>
            <person name="Kim M.K."/>
            <person name="Im W.-T."/>
            <person name="Srinivasan S."/>
            <person name="Lee J.-J."/>
        </authorList>
    </citation>
    <scope>NUCLEOTIDE SEQUENCE [LARGE SCALE GENOMIC DNA]</scope>
    <source>
        <strain evidence="5">EMML 3041</strain>
    </source>
</reference>
<accession>A0A0H4QJ96</accession>
<protein>
    <recommendedName>
        <fullName evidence="3">Peptidase C39-like domain-containing protein</fullName>
    </recommendedName>
</protein>
<gene>
    <name evidence="4" type="ORF">ABM34_10910</name>
</gene>
<dbReference type="Proteomes" id="UP000036106">
    <property type="component" value="Chromosome"/>
</dbReference>
<dbReference type="RefSeq" id="WP_048705707.1">
    <property type="nucleotide sequence ID" value="NZ_CP012034.1"/>
</dbReference>
<evidence type="ECO:0000313" key="5">
    <source>
        <dbReference type="Proteomes" id="UP000036106"/>
    </source>
</evidence>
<dbReference type="PATRIC" id="fig|1007676.4.peg.2210"/>
<dbReference type="KEGG" id="lgn:ABM34_10910"/>
<feature type="chain" id="PRO_5005208474" description="Peptidase C39-like domain-containing protein" evidence="2">
    <location>
        <begin position="29"/>
        <end position="371"/>
    </location>
</feature>
<feature type="region of interest" description="Disordered" evidence="1">
    <location>
        <begin position="36"/>
        <end position="62"/>
    </location>
</feature>
<dbReference type="Pfam" id="PF13529">
    <property type="entry name" value="Peptidase_C39_2"/>
    <property type="match status" value="1"/>
</dbReference>
<evidence type="ECO:0000259" key="3">
    <source>
        <dbReference type="Pfam" id="PF13529"/>
    </source>
</evidence>
<dbReference type="OrthoDB" id="1164310at2"/>
<organism evidence="4 5">
    <name type="scientific">Companilactobacillus ginsenosidimutans</name>
    <dbReference type="NCBI Taxonomy" id="1007676"/>
    <lineage>
        <taxon>Bacteria</taxon>
        <taxon>Bacillati</taxon>
        <taxon>Bacillota</taxon>
        <taxon>Bacilli</taxon>
        <taxon>Lactobacillales</taxon>
        <taxon>Lactobacillaceae</taxon>
        <taxon>Companilactobacillus</taxon>
    </lineage>
</organism>
<evidence type="ECO:0000313" key="4">
    <source>
        <dbReference type="EMBL" id="AKP67992.1"/>
    </source>
</evidence>
<sequence length="371" mass="40579">MKRSVKYSLCVSFIASMSILAFPVISHAATTETATPAASTVVNDPSDTDAQHTLTPTQKATTPSVQDVDGVFTVGNQNALLTDQTGTQTASRSVAADSAWYTDKLATSSTGQNYYRVSTLEYINSTAGTFVSNVTDYDATATVTYKSGAAVHSYNGYGDNASYTGSDLSTGTDWKISKRANKNGKFWYQVGNNVWIPQDYVVVNNAPDMKSAAWLSGVPMIAQNPELPNGCEITAVTMMLQYAGANVDKMQLAREMPRSSDPNYGYIGQPWDSTGITIFPNALMNLVEKYAGSAKDLTGQGFNAIKYQIDIGHPVVTWNTLHGFPYHALTVTGYDENYVYYNDCWTDQTTQMDINSFITNWNTQNRRAISY</sequence>
<feature type="domain" description="Peptidase C39-like" evidence="3">
    <location>
        <begin position="217"/>
        <end position="345"/>
    </location>
</feature>
<dbReference type="EMBL" id="CP012034">
    <property type="protein sequence ID" value="AKP67992.1"/>
    <property type="molecule type" value="Genomic_DNA"/>
</dbReference>
<keyword evidence="5" id="KW-1185">Reference proteome</keyword>
<feature type="compositionally biased region" description="Polar residues" evidence="1">
    <location>
        <begin position="51"/>
        <end position="62"/>
    </location>
</feature>
<evidence type="ECO:0000256" key="1">
    <source>
        <dbReference type="SAM" id="MobiDB-lite"/>
    </source>
</evidence>
<name>A0A0H4QJ96_9LACO</name>
<dbReference type="Gene3D" id="3.90.70.10">
    <property type="entry name" value="Cysteine proteinases"/>
    <property type="match status" value="1"/>
</dbReference>
<dbReference type="InterPro" id="IPR039564">
    <property type="entry name" value="Peptidase_C39-like"/>
</dbReference>
<feature type="signal peptide" evidence="2">
    <location>
        <begin position="1"/>
        <end position="28"/>
    </location>
</feature>
<dbReference type="STRING" id="1007676.ABM34_10910"/>
<proteinExistence type="predicted"/>